<evidence type="ECO:0000256" key="4">
    <source>
        <dbReference type="ARBA" id="ARBA00023157"/>
    </source>
</evidence>
<dbReference type="GO" id="GO:0016491">
    <property type="term" value="F:oxidoreductase activity"/>
    <property type="evidence" value="ECO:0007669"/>
    <property type="project" value="UniProtKB-KW"/>
</dbReference>
<dbReference type="PANTHER" id="PTHR13887:SF14">
    <property type="entry name" value="DISULFIDE BOND FORMATION PROTEIN D"/>
    <property type="match status" value="1"/>
</dbReference>
<proteinExistence type="inferred from homology"/>
<dbReference type="EMBL" id="MLJW01000217">
    <property type="protein sequence ID" value="OIQ93006.1"/>
    <property type="molecule type" value="Genomic_DNA"/>
</dbReference>
<organism evidence="8">
    <name type="scientific">mine drainage metagenome</name>
    <dbReference type="NCBI Taxonomy" id="410659"/>
    <lineage>
        <taxon>unclassified sequences</taxon>
        <taxon>metagenomes</taxon>
        <taxon>ecological metagenomes</taxon>
    </lineage>
</organism>
<dbReference type="AlphaFoldDB" id="A0A1J5RAD0"/>
<evidence type="ECO:0000313" key="8">
    <source>
        <dbReference type="EMBL" id="OIQ93006.1"/>
    </source>
</evidence>
<protein>
    <submittedName>
        <fullName evidence="8">Disulfide bond formation protein D</fullName>
    </submittedName>
</protein>
<dbReference type="InterPro" id="IPR012336">
    <property type="entry name" value="Thioredoxin-like_fold"/>
</dbReference>
<evidence type="ECO:0000256" key="5">
    <source>
        <dbReference type="ARBA" id="ARBA00023284"/>
    </source>
</evidence>
<feature type="region of interest" description="Disordered" evidence="6">
    <location>
        <begin position="66"/>
        <end position="95"/>
    </location>
</feature>
<dbReference type="InterPro" id="IPR036249">
    <property type="entry name" value="Thioredoxin-like_sf"/>
</dbReference>
<keyword evidence="3" id="KW-0560">Oxidoreductase</keyword>
<dbReference type="CDD" id="cd02972">
    <property type="entry name" value="DsbA_family"/>
    <property type="match status" value="1"/>
</dbReference>
<keyword evidence="5" id="KW-0676">Redox-active center</keyword>
<reference evidence="8" key="1">
    <citation type="submission" date="2016-10" db="EMBL/GenBank/DDBJ databases">
        <title>Sequence of Gallionella enrichment culture.</title>
        <authorList>
            <person name="Poehlein A."/>
            <person name="Muehling M."/>
            <person name="Daniel R."/>
        </authorList>
    </citation>
    <scope>NUCLEOTIDE SEQUENCE</scope>
</reference>
<sequence>MKLTVYKALLTVSIGLFALEARADTAVKPDPALVEAIVHRIESDGTLDQAVERSLARIANRQAEARRAEQARAQRQLEEKAKSARPVTAGRDHIRGDPTAPVSLIEYSDFECPYCKRFHDTPKALLERFGGKLNWVWRHFPLPFHEPAARREAIASECAADLGGNDAFWKYADALFANTRSNGHGLSDGKSLQTLAAADGLDAGAFSRCLTQGKVAKRIDEDAADGQQAGISGTPTTVVRNNVTGATEVLVGALPTEALATAVERVLGQTR</sequence>
<feature type="compositionally biased region" description="Basic and acidic residues" evidence="6">
    <location>
        <begin position="66"/>
        <end position="82"/>
    </location>
</feature>
<dbReference type="PANTHER" id="PTHR13887">
    <property type="entry name" value="GLUTATHIONE S-TRANSFERASE KAPPA"/>
    <property type="match status" value="1"/>
</dbReference>
<keyword evidence="2" id="KW-0732">Signal</keyword>
<keyword evidence="4" id="KW-1015">Disulfide bond</keyword>
<comment type="caution">
    <text evidence="8">The sequence shown here is derived from an EMBL/GenBank/DDBJ whole genome shotgun (WGS) entry which is preliminary data.</text>
</comment>
<dbReference type="Gene3D" id="3.40.30.10">
    <property type="entry name" value="Glutaredoxin"/>
    <property type="match status" value="1"/>
</dbReference>
<evidence type="ECO:0000256" key="1">
    <source>
        <dbReference type="ARBA" id="ARBA00005791"/>
    </source>
</evidence>
<evidence type="ECO:0000259" key="7">
    <source>
        <dbReference type="Pfam" id="PF13462"/>
    </source>
</evidence>
<dbReference type="Pfam" id="PF13462">
    <property type="entry name" value="Thioredoxin_4"/>
    <property type="match status" value="1"/>
</dbReference>
<comment type="similarity">
    <text evidence="1">Belongs to the thioredoxin family. DsbA subfamily.</text>
</comment>
<accession>A0A1J5RAD0</accession>
<evidence type="ECO:0000256" key="3">
    <source>
        <dbReference type="ARBA" id="ARBA00023002"/>
    </source>
</evidence>
<dbReference type="SUPFAM" id="SSF52833">
    <property type="entry name" value="Thioredoxin-like"/>
    <property type="match status" value="1"/>
</dbReference>
<evidence type="ECO:0000256" key="2">
    <source>
        <dbReference type="ARBA" id="ARBA00022729"/>
    </source>
</evidence>
<gene>
    <name evidence="8" type="primary">bdbD_3</name>
    <name evidence="8" type="ORF">GALL_250560</name>
</gene>
<evidence type="ECO:0000256" key="6">
    <source>
        <dbReference type="SAM" id="MobiDB-lite"/>
    </source>
</evidence>
<feature type="domain" description="Thioredoxin-like fold" evidence="7">
    <location>
        <begin position="90"/>
        <end position="241"/>
    </location>
</feature>
<name>A0A1J5RAD0_9ZZZZ</name>